<sequence length="108" mass="12219">MNQMKDKNEVRLRAMAERIRKTSETPTVHMVVPVARSESEQVSESKTVARTTSEKVKESQLNVQIQVDLIDRLKIHGIRTKKSMKQLVTEALSMFLAEAEHNASSGKL</sequence>
<reference evidence="1 2" key="1">
    <citation type="submission" date="2018-06" db="EMBL/GenBank/DDBJ databases">
        <title>Genomic Encyclopedia of Archaeal and Bacterial Type Strains, Phase II (KMG-II): from individual species to whole genera.</title>
        <authorList>
            <person name="Goeker M."/>
        </authorList>
    </citation>
    <scope>NUCLEOTIDE SEQUENCE [LARGE SCALE GENOMIC DNA]</scope>
    <source>
        <strain evidence="1 2">DSM 21851</strain>
    </source>
</reference>
<dbReference type="InterPro" id="IPR013321">
    <property type="entry name" value="Arc_rbn_hlx_hlx"/>
</dbReference>
<gene>
    <name evidence="1" type="ORF">LX87_05709</name>
</gene>
<dbReference type="GO" id="GO:0006355">
    <property type="term" value="P:regulation of DNA-templated transcription"/>
    <property type="evidence" value="ECO:0007669"/>
    <property type="project" value="InterPro"/>
</dbReference>
<protein>
    <recommendedName>
        <fullName evidence="3">Ribbon-helix-helix CopG family protein</fullName>
    </recommendedName>
</protein>
<organism evidence="1 2">
    <name type="scientific">Larkinella arboricola</name>
    <dbReference type="NCBI Taxonomy" id="643671"/>
    <lineage>
        <taxon>Bacteria</taxon>
        <taxon>Pseudomonadati</taxon>
        <taxon>Bacteroidota</taxon>
        <taxon>Cytophagia</taxon>
        <taxon>Cytophagales</taxon>
        <taxon>Spirosomataceae</taxon>
        <taxon>Larkinella</taxon>
    </lineage>
</organism>
<dbReference type="Gene3D" id="1.10.1220.10">
    <property type="entry name" value="Met repressor-like"/>
    <property type="match status" value="1"/>
</dbReference>
<proteinExistence type="predicted"/>
<evidence type="ECO:0000313" key="1">
    <source>
        <dbReference type="EMBL" id="RAJ89178.1"/>
    </source>
</evidence>
<dbReference type="AlphaFoldDB" id="A0A327WDL3"/>
<dbReference type="Proteomes" id="UP000248790">
    <property type="component" value="Unassembled WGS sequence"/>
</dbReference>
<accession>A0A327WDL3</accession>
<evidence type="ECO:0008006" key="3">
    <source>
        <dbReference type="Google" id="ProtNLM"/>
    </source>
</evidence>
<keyword evidence="2" id="KW-1185">Reference proteome</keyword>
<evidence type="ECO:0000313" key="2">
    <source>
        <dbReference type="Proteomes" id="UP000248790"/>
    </source>
</evidence>
<comment type="caution">
    <text evidence="1">The sequence shown here is derived from an EMBL/GenBank/DDBJ whole genome shotgun (WGS) entry which is preliminary data.</text>
</comment>
<dbReference type="EMBL" id="QLMC01000028">
    <property type="protein sequence ID" value="RAJ89178.1"/>
    <property type="molecule type" value="Genomic_DNA"/>
</dbReference>
<name>A0A327WDL3_LARAB</name>